<dbReference type="SUPFAM" id="SSF56219">
    <property type="entry name" value="DNase I-like"/>
    <property type="match status" value="1"/>
</dbReference>
<keyword evidence="3" id="KW-1185">Reference proteome</keyword>
<proteinExistence type="predicted"/>
<dbReference type="Proteomes" id="UP000053989">
    <property type="component" value="Unassembled WGS sequence"/>
</dbReference>
<reference evidence="3" key="2">
    <citation type="submission" date="2015-01" db="EMBL/GenBank/DDBJ databases">
        <title>Evolutionary Origins and Diversification of the Mycorrhizal Mutualists.</title>
        <authorList>
            <consortium name="DOE Joint Genome Institute"/>
            <consortium name="Mycorrhizal Genomics Consortium"/>
            <person name="Kohler A."/>
            <person name="Kuo A."/>
            <person name="Nagy L.G."/>
            <person name="Floudas D."/>
            <person name="Copeland A."/>
            <person name="Barry K.W."/>
            <person name="Cichocki N."/>
            <person name="Veneault-Fourrey C."/>
            <person name="LaButti K."/>
            <person name="Lindquist E.A."/>
            <person name="Lipzen A."/>
            <person name="Lundell T."/>
            <person name="Morin E."/>
            <person name="Murat C."/>
            <person name="Riley R."/>
            <person name="Ohm R."/>
            <person name="Sun H."/>
            <person name="Tunlid A."/>
            <person name="Henrissat B."/>
            <person name="Grigoriev I.V."/>
            <person name="Hibbett D.S."/>
            <person name="Martin F."/>
        </authorList>
    </citation>
    <scope>NUCLEOTIDE SEQUENCE [LARGE SCALE GENOMIC DNA]</scope>
    <source>
        <strain evidence="2 3">Foug A</strain>
    </source>
</reference>
<protein>
    <recommendedName>
        <fullName evidence="4">Endonuclease/exonuclease/phosphatase domain-containing protein</fullName>
    </recommendedName>
</protein>
<dbReference type="Gene3D" id="3.60.10.10">
    <property type="entry name" value="Endonuclease/exonuclease/phosphatase"/>
    <property type="match status" value="1"/>
</dbReference>
<evidence type="ECO:0000313" key="1">
    <source>
        <dbReference type="EMBL" id="KIM51755.1"/>
    </source>
</evidence>
<gene>
    <name evidence="2" type="ORF">SCLCIDRAFT_1219879</name>
    <name evidence="1" type="ORF">SCLCIDRAFT_1224151</name>
</gene>
<dbReference type="OrthoDB" id="9975959at2759"/>
<organism evidence="1 3">
    <name type="scientific">Scleroderma citrinum Foug A</name>
    <dbReference type="NCBI Taxonomy" id="1036808"/>
    <lineage>
        <taxon>Eukaryota</taxon>
        <taxon>Fungi</taxon>
        <taxon>Dikarya</taxon>
        <taxon>Basidiomycota</taxon>
        <taxon>Agaricomycotina</taxon>
        <taxon>Agaricomycetes</taxon>
        <taxon>Agaricomycetidae</taxon>
        <taxon>Boletales</taxon>
        <taxon>Sclerodermatineae</taxon>
        <taxon>Sclerodermataceae</taxon>
        <taxon>Scleroderma</taxon>
    </lineage>
</organism>
<reference evidence="1 3" key="1">
    <citation type="submission" date="2014-04" db="EMBL/GenBank/DDBJ databases">
        <authorList>
            <consortium name="DOE Joint Genome Institute"/>
            <person name="Kuo A."/>
            <person name="Kohler A."/>
            <person name="Nagy L.G."/>
            <person name="Floudas D."/>
            <person name="Copeland A."/>
            <person name="Barry K.W."/>
            <person name="Cichocki N."/>
            <person name="Veneault-Fourrey C."/>
            <person name="LaButti K."/>
            <person name="Lindquist E.A."/>
            <person name="Lipzen A."/>
            <person name="Lundell T."/>
            <person name="Morin E."/>
            <person name="Murat C."/>
            <person name="Sun H."/>
            <person name="Tunlid A."/>
            <person name="Henrissat B."/>
            <person name="Grigoriev I.V."/>
            <person name="Hibbett D.S."/>
            <person name="Martin F."/>
            <person name="Nordberg H.P."/>
            <person name="Cantor M.N."/>
            <person name="Hua S.X."/>
        </authorList>
    </citation>
    <scope>NUCLEOTIDE SEQUENCE [LARGE SCALE GENOMIC DNA]</scope>
    <source>
        <strain evidence="1 3">Foug A</strain>
    </source>
</reference>
<accession>A0A0C3CT42</accession>
<evidence type="ECO:0008006" key="4">
    <source>
        <dbReference type="Google" id="ProtNLM"/>
    </source>
</evidence>
<evidence type="ECO:0000313" key="2">
    <source>
        <dbReference type="EMBL" id="KIM57038.1"/>
    </source>
</evidence>
<name>A0A0C3CT42_9AGAM</name>
<sequence length="156" mass="17055">MTLLSSARFTSSLDSQKEGYGIEGGEIFMLGCVSRVILPSKYRRDAFYVDIIPPILPGTVFRLINVHLDSLGDTLHYRAKQMEILGNVLHEPGCSGGIIAGDFNAISPEDDGLVDKNGLVDVWVALHGRADLDGATWGVGVERWDRLGQAGWTRLQ</sequence>
<dbReference type="InterPro" id="IPR036691">
    <property type="entry name" value="Endo/exonu/phosph_ase_sf"/>
</dbReference>
<dbReference type="EMBL" id="KN822241">
    <property type="protein sequence ID" value="KIM51755.1"/>
    <property type="molecule type" value="Genomic_DNA"/>
</dbReference>
<dbReference type="EMBL" id="KN822107">
    <property type="protein sequence ID" value="KIM57038.1"/>
    <property type="molecule type" value="Genomic_DNA"/>
</dbReference>
<dbReference type="HOGENOM" id="CLU_1687717_0_0_1"/>
<evidence type="ECO:0000313" key="3">
    <source>
        <dbReference type="Proteomes" id="UP000053989"/>
    </source>
</evidence>
<reference evidence="1" key="3">
    <citation type="submission" date="2015-02" db="EMBL/GenBank/DDBJ databases">
        <title>Evolutionary Origins and Diversification of the Mycorrhizal Mutualists.</title>
        <authorList>
            <consortium name="DOE Joint Genome Institute"/>
            <consortium name="Mycorrhizal Genomics Consortium"/>
            <person name="Kohler A."/>
            <person name="Kuo A."/>
            <person name="Nagy L.G."/>
            <person name="Floudas D."/>
            <person name="Copeland A."/>
            <person name="Barry K.W."/>
            <person name="Cichocki N."/>
            <person name="Veneault-Fourrey C."/>
            <person name="LaButti K."/>
            <person name="Lindquist E.A."/>
            <person name="Lipzen A."/>
            <person name="Lundell T."/>
            <person name="Morin E."/>
            <person name="Murat C."/>
            <person name="Riley R."/>
            <person name="Ohm R."/>
            <person name="Sun H."/>
            <person name="Tunlid A."/>
            <person name="Henrissat B."/>
            <person name="Grigoriev I.V."/>
            <person name="Hibbett D.S."/>
            <person name="Martin F."/>
        </authorList>
    </citation>
    <scope>NUCLEOTIDE SEQUENCE</scope>
    <source>
        <strain evidence="1 3">Foug A</strain>
    </source>
</reference>
<dbReference type="AlphaFoldDB" id="A0A0C3CT42"/>